<evidence type="ECO:0000313" key="3">
    <source>
        <dbReference type="EMBL" id="QTQ11381.1"/>
    </source>
</evidence>
<reference evidence="3" key="2">
    <citation type="journal article" date="2021" name="Microbiol. Resour. Announc.">
        <title>Complete Genome Sequences of Three Human Oral Treponema parvum Isolates.</title>
        <authorList>
            <person name="Zeng H."/>
            <person name="Watt R.M."/>
        </authorList>
    </citation>
    <scope>NUCLEOTIDE SEQUENCE</scope>
    <source>
        <strain evidence="3">ATCC 700773</strain>
    </source>
</reference>
<evidence type="ECO:0000313" key="4">
    <source>
        <dbReference type="Proteomes" id="UP000671995"/>
    </source>
</evidence>
<reference evidence="3" key="1">
    <citation type="submission" date="2020-05" db="EMBL/GenBank/DDBJ databases">
        <authorList>
            <person name="Zeng H."/>
            <person name="Chan Y.K."/>
            <person name="Watt R.M."/>
        </authorList>
    </citation>
    <scope>NUCLEOTIDE SEQUENCE</scope>
    <source>
        <strain evidence="3">ATCC 700773</strain>
    </source>
</reference>
<sequence length="122" mass="13004">MINIIIVALLAVIIFVAVKVSAKHLRGEGSCCTGGGSSVIREHKKLDDPVIAKKTVKIGGMSCENCAARVEHAVNKIEGAACEVNLNVNTAEISLSRKIPDEELKAAIEKAGYEVKSFEDLN</sequence>
<evidence type="ECO:0000259" key="2">
    <source>
        <dbReference type="PROSITE" id="PS50846"/>
    </source>
</evidence>
<dbReference type="PROSITE" id="PS01047">
    <property type="entry name" value="HMA_1"/>
    <property type="match status" value="1"/>
</dbReference>
<protein>
    <submittedName>
        <fullName evidence="3">Cation transporter</fullName>
    </submittedName>
</protein>
<dbReference type="InterPro" id="IPR036163">
    <property type="entry name" value="HMA_dom_sf"/>
</dbReference>
<name>A0A975EYP6_9SPIR</name>
<dbReference type="Gene3D" id="3.30.70.100">
    <property type="match status" value="1"/>
</dbReference>
<dbReference type="InterPro" id="IPR006121">
    <property type="entry name" value="HMA_dom"/>
</dbReference>
<dbReference type="PROSITE" id="PS50846">
    <property type="entry name" value="HMA_2"/>
    <property type="match status" value="1"/>
</dbReference>
<keyword evidence="1" id="KW-0479">Metal-binding</keyword>
<dbReference type="RefSeq" id="WP_210118176.1">
    <property type="nucleotide sequence ID" value="NZ_CP054257.1"/>
</dbReference>
<dbReference type="Proteomes" id="UP000671995">
    <property type="component" value="Chromosome"/>
</dbReference>
<evidence type="ECO:0000256" key="1">
    <source>
        <dbReference type="ARBA" id="ARBA00022723"/>
    </source>
</evidence>
<dbReference type="SUPFAM" id="SSF55008">
    <property type="entry name" value="HMA, heavy metal-associated domain"/>
    <property type="match status" value="1"/>
</dbReference>
<dbReference type="CDD" id="cd00371">
    <property type="entry name" value="HMA"/>
    <property type="match status" value="1"/>
</dbReference>
<dbReference type="EMBL" id="CP054257">
    <property type="protein sequence ID" value="QTQ11381.1"/>
    <property type="molecule type" value="Genomic_DNA"/>
</dbReference>
<dbReference type="GO" id="GO:0046872">
    <property type="term" value="F:metal ion binding"/>
    <property type="evidence" value="ECO:0007669"/>
    <property type="project" value="UniProtKB-KW"/>
</dbReference>
<gene>
    <name evidence="3" type="ORF">HRI96_03710</name>
</gene>
<dbReference type="InterPro" id="IPR017969">
    <property type="entry name" value="Heavy-metal-associated_CS"/>
</dbReference>
<feature type="domain" description="HMA" evidence="2">
    <location>
        <begin position="52"/>
        <end position="116"/>
    </location>
</feature>
<proteinExistence type="predicted"/>
<dbReference type="Pfam" id="PF00403">
    <property type="entry name" value="HMA"/>
    <property type="match status" value="1"/>
</dbReference>
<dbReference type="AlphaFoldDB" id="A0A975EYP6"/>
<accession>A0A975EYP6</accession>
<organism evidence="3 4">
    <name type="scientific">Treponema parvum</name>
    <dbReference type="NCBI Taxonomy" id="138851"/>
    <lineage>
        <taxon>Bacteria</taxon>
        <taxon>Pseudomonadati</taxon>
        <taxon>Spirochaetota</taxon>
        <taxon>Spirochaetia</taxon>
        <taxon>Spirochaetales</taxon>
        <taxon>Treponemataceae</taxon>
        <taxon>Treponema</taxon>
    </lineage>
</organism>